<name>A0ABT8S089_9BURK</name>
<dbReference type="SUPFAM" id="SSF57938">
    <property type="entry name" value="DnaJ/Hsp40 cysteine-rich domain"/>
    <property type="match status" value="1"/>
</dbReference>
<protein>
    <submittedName>
        <fullName evidence="1">Uncharacterized protein</fullName>
    </submittedName>
</protein>
<reference evidence="1" key="1">
    <citation type="submission" date="2023-06" db="EMBL/GenBank/DDBJ databases">
        <authorList>
            <person name="Jiang Y."/>
            <person name="Liu Q."/>
        </authorList>
    </citation>
    <scope>NUCLEOTIDE SEQUENCE</scope>
    <source>
        <strain evidence="1">CGMCC 1.12090</strain>
    </source>
</reference>
<evidence type="ECO:0000313" key="1">
    <source>
        <dbReference type="EMBL" id="MDO1531948.1"/>
    </source>
</evidence>
<dbReference type="Proteomes" id="UP001169027">
    <property type="component" value="Unassembled WGS sequence"/>
</dbReference>
<organism evidence="1 2">
    <name type="scientific">Variovorax ginsengisoli</name>
    <dbReference type="NCBI Taxonomy" id="363844"/>
    <lineage>
        <taxon>Bacteria</taxon>
        <taxon>Pseudomonadati</taxon>
        <taxon>Pseudomonadota</taxon>
        <taxon>Betaproteobacteria</taxon>
        <taxon>Burkholderiales</taxon>
        <taxon>Comamonadaceae</taxon>
        <taxon>Variovorax</taxon>
    </lineage>
</organism>
<sequence length="178" mass="19273">MKVTDRYASAVRSSCLTVDERTTFSDTDVLGAMGLAARALTSEGHPLAVALERLFAGDNGASIEIVEVLATMIRGKAPALRLKLTTTQAVDMARACLAWHRDGVCRPCGGHGTLVIPGSRTLGVQQCKPCRGHGKIPFERQFRVEWRDLAAWLVAEMEREQGRAGPAAMKALAPRLDF</sequence>
<dbReference type="InterPro" id="IPR036410">
    <property type="entry name" value="HSP_DnaJ_Cys-rich_dom_sf"/>
</dbReference>
<dbReference type="EMBL" id="JAUKVY010000003">
    <property type="protein sequence ID" value="MDO1531948.1"/>
    <property type="molecule type" value="Genomic_DNA"/>
</dbReference>
<evidence type="ECO:0000313" key="2">
    <source>
        <dbReference type="Proteomes" id="UP001169027"/>
    </source>
</evidence>
<accession>A0ABT8S089</accession>
<gene>
    <name evidence="1" type="ORF">Q2T77_06585</name>
</gene>
<dbReference type="RefSeq" id="WP_301805649.1">
    <property type="nucleotide sequence ID" value="NZ_JAUJZH010000003.1"/>
</dbReference>
<keyword evidence="2" id="KW-1185">Reference proteome</keyword>
<proteinExistence type="predicted"/>
<comment type="caution">
    <text evidence="1">The sequence shown here is derived from an EMBL/GenBank/DDBJ whole genome shotgun (WGS) entry which is preliminary data.</text>
</comment>